<comment type="subunit">
    <text evidence="6">Monomer.</text>
</comment>
<dbReference type="Proteomes" id="UP000613840">
    <property type="component" value="Unassembled WGS sequence"/>
</dbReference>
<feature type="binding site" evidence="6">
    <location>
        <position position="121"/>
    </location>
    <ligand>
        <name>a divalent metal cation</name>
        <dbReference type="ChEBI" id="CHEBI:60240"/>
        <label>1</label>
    </ligand>
</feature>
<dbReference type="Gene3D" id="3.90.230.10">
    <property type="entry name" value="Creatinase/methionine aminopeptidase superfamily"/>
    <property type="match status" value="1"/>
</dbReference>
<feature type="domain" description="Peptidase M24" evidence="8">
    <location>
        <begin position="32"/>
        <end position="266"/>
    </location>
</feature>
<evidence type="ECO:0000256" key="4">
    <source>
        <dbReference type="ARBA" id="ARBA00022723"/>
    </source>
</evidence>
<dbReference type="PANTHER" id="PTHR43330">
    <property type="entry name" value="METHIONINE AMINOPEPTIDASE"/>
    <property type="match status" value="1"/>
</dbReference>
<keyword evidence="5 6" id="KW-0378">Hydrolase</keyword>
<keyword evidence="4 6" id="KW-0479">Metal-binding</keyword>
<feature type="binding site" evidence="6">
    <location>
        <position position="195"/>
    </location>
    <ligand>
        <name>a divalent metal cation</name>
        <dbReference type="ChEBI" id="CHEBI:60240"/>
        <label>2</label>
        <note>catalytic</note>
    </ligand>
</feature>
<dbReference type="GO" id="GO:0046872">
    <property type="term" value="F:metal ion binding"/>
    <property type="evidence" value="ECO:0007669"/>
    <property type="project" value="UniProtKB-UniRule"/>
</dbReference>
<dbReference type="GO" id="GO:0070006">
    <property type="term" value="F:metalloaminopeptidase activity"/>
    <property type="evidence" value="ECO:0007669"/>
    <property type="project" value="UniProtKB-UniRule"/>
</dbReference>
<feature type="binding site" evidence="6">
    <location>
        <position position="259"/>
    </location>
    <ligand>
        <name>a divalent metal cation</name>
        <dbReference type="ChEBI" id="CHEBI:60240"/>
        <label>1</label>
    </ligand>
</feature>
<evidence type="ECO:0000313" key="10">
    <source>
        <dbReference type="Proteomes" id="UP000613840"/>
    </source>
</evidence>
<name>A0A917W7A8_9ACTN</name>
<dbReference type="SUPFAM" id="SSF55920">
    <property type="entry name" value="Creatinase/aminopeptidase"/>
    <property type="match status" value="1"/>
</dbReference>
<dbReference type="GO" id="GO:0004239">
    <property type="term" value="F:initiator methionyl aminopeptidase activity"/>
    <property type="evidence" value="ECO:0007669"/>
    <property type="project" value="UniProtKB-UniRule"/>
</dbReference>
<evidence type="ECO:0000256" key="5">
    <source>
        <dbReference type="ARBA" id="ARBA00022801"/>
    </source>
</evidence>
<feature type="binding site" evidence="6">
    <location>
        <position position="132"/>
    </location>
    <ligand>
        <name>a divalent metal cation</name>
        <dbReference type="ChEBI" id="CHEBI:60240"/>
        <label>2</label>
        <note>catalytic</note>
    </ligand>
</feature>
<dbReference type="InterPro" id="IPR001714">
    <property type="entry name" value="Pept_M24_MAP"/>
</dbReference>
<evidence type="ECO:0000313" key="9">
    <source>
        <dbReference type="EMBL" id="GGL71903.1"/>
    </source>
</evidence>
<evidence type="ECO:0000256" key="6">
    <source>
        <dbReference type="HAMAP-Rule" id="MF_01974"/>
    </source>
</evidence>
<dbReference type="Pfam" id="PF00557">
    <property type="entry name" value="Peptidase_M24"/>
    <property type="match status" value="1"/>
</dbReference>
<dbReference type="GO" id="GO:0005829">
    <property type="term" value="C:cytosol"/>
    <property type="evidence" value="ECO:0007669"/>
    <property type="project" value="TreeGrafter"/>
</dbReference>
<keyword evidence="10" id="KW-1185">Reference proteome</keyword>
<keyword evidence="2 6" id="KW-0031">Aminopeptidase</keyword>
<dbReference type="InterPro" id="IPR002467">
    <property type="entry name" value="Pept_M24A_MAP1"/>
</dbReference>
<evidence type="ECO:0000256" key="1">
    <source>
        <dbReference type="ARBA" id="ARBA00002521"/>
    </source>
</evidence>
<dbReference type="InterPro" id="IPR036005">
    <property type="entry name" value="Creatinase/aminopeptidase-like"/>
</dbReference>
<feature type="binding site" evidence="6">
    <location>
        <position position="259"/>
    </location>
    <ligand>
        <name>a divalent metal cation</name>
        <dbReference type="ChEBI" id="CHEBI:60240"/>
        <label>2</label>
        <note>catalytic</note>
    </ligand>
</feature>
<feature type="binding site" evidence="6">
    <location>
        <position position="228"/>
    </location>
    <ligand>
        <name>a divalent metal cation</name>
        <dbReference type="ChEBI" id="CHEBI:60240"/>
        <label>2</label>
        <note>catalytic</note>
    </ligand>
</feature>
<comment type="function">
    <text evidence="1 6">Removes the N-terminal methionine from nascent proteins. The N-terminal methionine is often cleaved when the second residue in the primary sequence is small and uncharged (Met-Ala-, Cys, Gly, Pro, Ser, Thr, or Val). Requires deformylation of the N(alpha)-formylated initiator methionine before it can be hydrolyzed.</text>
</comment>
<evidence type="ECO:0000256" key="2">
    <source>
        <dbReference type="ARBA" id="ARBA00022438"/>
    </source>
</evidence>
<evidence type="ECO:0000256" key="3">
    <source>
        <dbReference type="ARBA" id="ARBA00022670"/>
    </source>
</evidence>
<dbReference type="EC" id="3.4.11.18" evidence="6 7"/>
<dbReference type="AlphaFoldDB" id="A0A917W7A8"/>
<comment type="caution">
    <text evidence="9">The sequence shown here is derived from an EMBL/GenBank/DDBJ whole genome shotgun (WGS) entry which is preliminary data.</text>
</comment>
<gene>
    <name evidence="6 9" type="primary">map</name>
    <name evidence="9" type="ORF">GCM10011575_32790</name>
</gene>
<evidence type="ECO:0000256" key="7">
    <source>
        <dbReference type="RuleBase" id="RU003653"/>
    </source>
</evidence>
<keyword evidence="3 6" id="KW-0645">Protease</keyword>
<evidence type="ECO:0000259" key="8">
    <source>
        <dbReference type="Pfam" id="PF00557"/>
    </source>
</evidence>
<organism evidence="9 10">
    <name type="scientific">Microlunatus endophyticus</name>
    <dbReference type="NCBI Taxonomy" id="1716077"/>
    <lineage>
        <taxon>Bacteria</taxon>
        <taxon>Bacillati</taxon>
        <taxon>Actinomycetota</taxon>
        <taxon>Actinomycetes</taxon>
        <taxon>Propionibacteriales</taxon>
        <taxon>Propionibacteriaceae</taxon>
        <taxon>Microlunatus</taxon>
    </lineage>
</organism>
<dbReference type="InterPro" id="IPR000994">
    <property type="entry name" value="Pept_M24"/>
</dbReference>
<proteinExistence type="inferred from homology"/>
<comment type="similarity">
    <text evidence="6">Belongs to the peptidase M24A family. Methionine aminopeptidase type 1 subfamily.</text>
</comment>
<sequence>MFTVGRGGPAADTGKPSYSAGVIEYRTPAELEEMRPAGRFVADVLTALADEAKVGSNLLDLDALAHDMIKKRGAESCYIDYHPSFGAMPFGKVLCISVNDAVLHGLPHDYDLADGDLVSFDFAASVDGWVADSALTVIVGEPRPADQRLIEITNEALAAGIAQARSGNRLGDVSAAIGAVAKQNRLKVNLEFGGHGVGHTMHGDPHVPNNGRRGKGLPLRPGLVLAVEPWFLHTTDRIYTDPDGWTLRSVDGSRGAHAEHTVAITESDPIILTARD</sequence>
<accession>A0A917W7A8</accession>
<dbReference type="HAMAP" id="MF_01974">
    <property type="entry name" value="MetAP_1"/>
    <property type="match status" value="1"/>
</dbReference>
<dbReference type="PRINTS" id="PR00599">
    <property type="entry name" value="MAPEPTIDASE"/>
</dbReference>
<dbReference type="PANTHER" id="PTHR43330:SF27">
    <property type="entry name" value="METHIONINE AMINOPEPTIDASE"/>
    <property type="match status" value="1"/>
</dbReference>
<protein>
    <recommendedName>
        <fullName evidence="6 7">Methionine aminopeptidase</fullName>
        <shortName evidence="6">MAP</shortName>
        <shortName evidence="6">MetAP</shortName>
        <ecNumber evidence="6 7">3.4.11.18</ecNumber>
    </recommendedName>
    <alternativeName>
        <fullName evidence="6">Peptidase M</fullName>
    </alternativeName>
</protein>
<feature type="binding site" evidence="6">
    <location>
        <position position="104"/>
    </location>
    <ligand>
        <name>substrate</name>
    </ligand>
</feature>
<comment type="cofactor">
    <cofactor evidence="6">
        <name>Co(2+)</name>
        <dbReference type="ChEBI" id="CHEBI:48828"/>
    </cofactor>
    <cofactor evidence="6">
        <name>Zn(2+)</name>
        <dbReference type="ChEBI" id="CHEBI:29105"/>
    </cofactor>
    <cofactor evidence="6">
        <name>Mn(2+)</name>
        <dbReference type="ChEBI" id="CHEBI:29035"/>
    </cofactor>
    <cofactor evidence="6">
        <name>Fe(2+)</name>
        <dbReference type="ChEBI" id="CHEBI:29033"/>
    </cofactor>
    <text evidence="6">Binds 2 divalent metal cations per subunit. Has a high-affinity and a low affinity metal-binding site. The true nature of the physiological cofactor is under debate. The enzyme is active with cobalt, zinc, manganese or divalent iron ions. Most likely, methionine aminopeptidases function as mononuclear Fe(2+)-metalloproteases under physiological conditions, and the catalytically relevant metal-binding site has been assigned to the histidine-containing high-affinity site.</text>
</comment>
<feature type="binding site" evidence="6">
    <location>
        <position position="132"/>
    </location>
    <ligand>
        <name>a divalent metal cation</name>
        <dbReference type="ChEBI" id="CHEBI:60240"/>
        <label>1</label>
    </ligand>
</feature>
<dbReference type="NCBIfam" id="TIGR00500">
    <property type="entry name" value="met_pdase_I"/>
    <property type="match status" value="1"/>
</dbReference>
<dbReference type="GO" id="GO:0006508">
    <property type="term" value="P:proteolysis"/>
    <property type="evidence" value="ECO:0007669"/>
    <property type="project" value="UniProtKB-KW"/>
</dbReference>
<dbReference type="EMBL" id="BMMZ01000008">
    <property type="protein sequence ID" value="GGL71903.1"/>
    <property type="molecule type" value="Genomic_DNA"/>
</dbReference>
<feature type="binding site" evidence="6">
    <location>
        <position position="202"/>
    </location>
    <ligand>
        <name>substrate</name>
    </ligand>
</feature>
<reference evidence="9" key="2">
    <citation type="submission" date="2020-09" db="EMBL/GenBank/DDBJ databases">
        <authorList>
            <person name="Sun Q."/>
            <person name="Zhou Y."/>
        </authorList>
    </citation>
    <scope>NUCLEOTIDE SEQUENCE</scope>
    <source>
        <strain evidence="9">CGMCC 4.7306</strain>
    </source>
</reference>
<dbReference type="CDD" id="cd01086">
    <property type="entry name" value="MetAP1"/>
    <property type="match status" value="1"/>
</dbReference>
<comment type="catalytic activity">
    <reaction evidence="6 7">
        <text>Release of N-terminal amino acids, preferentially methionine, from peptides and arylamides.</text>
        <dbReference type="EC" id="3.4.11.18"/>
    </reaction>
</comment>
<reference evidence="9" key="1">
    <citation type="journal article" date="2014" name="Int. J. Syst. Evol. Microbiol.">
        <title>Complete genome sequence of Corynebacterium casei LMG S-19264T (=DSM 44701T), isolated from a smear-ripened cheese.</title>
        <authorList>
            <consortium name="US DOE Joint Genome Institute (JGI-PGF)"/>
            <person name="Walter F."/>
            <person name="Albersmeier A."/>
            <person name="Kalinowski J."/>
            <person name="Ruckert C."/>
        </authorList>
    </citation>
    <scope>NUCLEOTIDE SEQUENCE</scope>
    <source>
        <strain evidence="9">CGMCC 4.7306</strain>
    </source>
</reference>